<keyword evidence="1" id="KW-0472">Membrane</keyword>
<organism evidence="2 3">
    <name type="scientific">Nitrospirillum amazonense</name>
    <dbReference type="NCBI Taxonomy" id="28077"/>
    <lineage>
        <taxon>Bacteria</taxon>
        <taxon>Pseudomonadati</taxon>
        <taxon>Pseudomonadota</taxon>
        <taxon>Alphaproteobacteria</taxon>
        <taxon>Rhodospirillales</taxon>
        <taxon>Azospirillaceae</taxon>
        <taxon>Nitrospirillum</taxon>
    </lineage>
</organism>
<feature type="transmembrane region" description="Helical" evidence="1">
    <location>
        <begin position="7"/>
        <end position="27"/>
    </location>
</feature>
<keyword evidence="1" id="KW-1133">Transmembrane helix</keyword>
<accession>A0A560H8Q8</accession>
<dbReference type="Proteomes" id="UP000315751">
    <property type="component" value="Unassembled WGS sequence"/>
</dbReference>
<keyword evidence="3" id="KW-1185">Reference proteome</keyword>
<sequence>MNTKGMTLRLILLGMAVCVALFGTLGMVVALRVAAGLLGLGFLAALMRVWTKVKPERRLRATLRLVLFSVLILVVIERLAVLGGYGAQLHEGLRLAFGLGF</sequence>
<dbReference type="AlphaFoldDB" id="A0A560H8Q8"/>
<name>A0A560H8Q8_9PROT</name>
<comment type="caution">
    <text evidence="2">The sequence shown here is derived from an EMBL/GenBank/DDBJ whole genome shotgun (WGS) entry which is preliminary data.</text>
</comment>
<protein>
    <submittedName>
        <fullName evidence="2">Uncharacterized protein</fullName>
    </submittedName>
</protein>
<reference evidence="2 3" key="1">
    <citation type="submission" date="2019-06" db="EMBL/GenBank/DDBJ databases">
        <title>Genomic Encyclopedia of Type Strains, Phase IV (KMG-V): Genome sequencing to study the core and pangenomes of soil and plant-associated prokaryotes.</title>
        <authorList>
            <person name="Whitman W."/>
        </authorList>
    </citation>
    <scope>NUCLEOTIDE SEQUENCE [LARGE SCALE GENOMIC DNA]</scope>
    <source>
        <strain evidence="2 3">BR 11622</strain>
    </source>
</reference>
<proteinExistence type="predicted"/>
<evidence type="ECO:0000313" key="3">
    <source>
        <dbReference type="Proteomes" id="UP000315751"/>
    </source>
</evidence>
<evidence type="ECO:0000313" key="2">
    <source>
        <dbReference type="EMBL" id="TWB42686.1"/>
    </source>
</evidence>
<evidence type="ECO:0000256" key="1">
    <source>
        <dbReference type="SAM" id="Phobius"/>
    </source>
</evidence>
<dbReference type="EMBL" id="VITR01000006">
    <property type="protein sequence ID" value="TWB42686.1"/>
    <property type="molecule type" value="Genomic_DNA"/>
</dbReference>
<gene>
    <name evidence="2" type="ORF">FBZ90_106288</name>
</gene>
<feature type="transmembrane region" description="Helical" evidence="1">
    <location>
        <begin position="63"/>
        <end position="85"/>
    </location>
</feature>
<dbReference type="RefSeq" id="WP_145732499.1">
    <property type="nucleotide sequence ID" value="NZ_VITR01000006.1"/>
</dbReference>
<feature type="transmembrane region" description="Helical" evidence="1">
    <location>
        <begin position="33"/>
        <end position="51"/>
    </location>
</feature>
<keyword evidence="1" id="KW-0812">Transmembrane</keyword>